<accession>C9PR09</accession>
<evidence type="ECO:0000313" key="2">
    <source>
        <dbReference type="EMBL" id="EEX49910.1"/>
    </source>
</evidence>
<gene>
    <name evidence="2" type="ORF">HMPREF0621_1433</name>
</gene>
<comment type="caution">
    <text evidence="2">The sequence shown here is derived from an EMBL/GenBank/DDBJ whole genome shotgun (WGS) entry which is preliminary data.</text>
</comment>
<keyword evidence="1" id="KW-0472">Membrane</keyword>
<keyword evidence="1" id="KW-0812">Transmembrane</keyword>
<dbReference type="RefSeq" id="WP_005762212.1">
    <property type="nucleotide sequence ID" value="NZ_GG704810.1"/>
</dbReference>
<dbReference type="EMBL" id="ACZR01000014">
    <property type="protein sequence ID" value="EEX49910.1"/>
    <property type="molecule type" value="Genomic_DNA"/>
</dbReference>
<feature type="transmembrane region" description="Helical" evidence="1">
    <location>
        <begin position="37"/>
        <end position="58"/>
    </location>
</feature>
<dbReference type="AlphaFoldDB" id="C9PR09"/>
<feature type="transmembrane region" description="Helical" evidence="1">
    <location>
        <begin position="12"/>
        <end position="31"/>
    </location>
</feature>
<sequence length="85" mass="10289">MGMWRFLFKEVSVVVGFFLIPLLLFFVLFFVLNNLYWYHVIGGLCFLVFAAVITFYIINKKIERELEEMKREEDKQNQVKYVIIK</sequence>
<dbReference type="Proteomes" id="UP000005519">
    <property type="component" value="Unassembled WGS sequence"/>
</dbReference>
<evidence type="ECO:0000256" key="1">
    <source>
        <dbReference type="SAM" id="Phobius"/>
    </source>
</evidence>
<name>C9PR09_9PAST</name>
<reference evidence="2 3" key="1">
    <citation type="submission" date="2009-10" db="EMBL/GenBank/DDBJ databases">
        <authorList>
            <person name="Muzny D."/>
            <person name="Qin X."/>
            <person name="Deng J."/>
            <person name="Jiang H."/>
            <person name="Liu Y."/>
            <person name="Qu J."/>
            <person name="Song X.-Z."/>
            <person name="Zhang L."/>
            <person name="Thornton R."/>
            <person name="Coyle M."/>
            <person name="Francisco L."/>
            <person name="Jackson L."/>
            <person name="Javaid M."/>
            <person name="Korchina V."/>
            <person name="Kovar C."/>
            <person name="Mata R."/>
            <person name="Mathew T."/>
            <person name="Ngo R."/>
            <person name="Nguyen L."/>
            <person name="Nguyen N."/>
            <person name="Okwuonu G."/>
            <person name="Ongeri F."/>
            <person name="Pham C."/>
            <person name="Simmons D."/>
            <person name="Wilczek-Boney K."/>
            <person name="Hale W."/>
            <person name="Jakkamsetti A."/>
            <person name="Pham P."/>
            <person name="Ruth R."/>
            <person name="San Lucas F."/>
            <person name="Warren J."/>
            <person name="Zhang J."/>
            <person name="Zhao Z."/>
            <person name="Zhou C."/>
            <person name="Zhu D."/>
            <person name="Lee S."/>
            <person name="Bess C."/>
            <person name="Blankenburg K."/>
            <person name="Forbes L."/>
            <person name="Fu Q."/>
            <person name="Gubbala S."/>
            <person name="Hirani K."/>
            <person name="Jayaseelan J.C."/>
            <person name="Lara F."/>
            <person name="Munidasa M."/>
            <person name="Palculict T."/>
            <person name="Patil S."/>
            <person name="Pu L.-L."/>
            <person name="Saada N."/>
            <person name="Tang L."/>
            <person name="Weissenberger G."/>
            <person name="Zhu Y."/>
            <person name="Hemphill L."/>
            <person name="Shang Y."/>
            <person name="Youmans B."/>
            <person name="Ayvaz T."/>
            <person name="Ross M."/>
            <person name="Santibanez J."/>
            <person name="Aqrawi P."/>
            <person name="Gross S."/>
            <person name="Joshi V."/>
            <person name="Fowler G."/>
            <person name="Nazareth L."/>
            <person name="Reid J."/>
            <person name="Worley K."/>
            <person name="Petrosino J."/>
            <person name="Highlander S."/>
            <person name="Gibbs R."/>
        </authorList>
    </citation>
    <scope>NUCLEOTIDE SEQUENCE [LARGE SCALE GENOMIC DNA]</scope>
    <source>
        <strain evidence="2 3">ATCC 43325</strain>
    </source>
</reference>
<dbReference type="STRING" id="667128.HMPREF0621_1433"/>
<keyword evidence="1" id="KW-1133">Transmembrane helix</keyword>
<evidence type="ECO:0000313" key="3">
    <source>
        <dbReference type="Proteomes" id="UP000005519"/>
    </source>
</evidence>
<dbReference type="HOGENOM" id="CLU_2509713_0_0_6"/>
<keyword evidence="3" id="KW-1185">Reference proteome</keyword>
<organism evidence="2 3">
    <name type="scientific">Pasteurella dagmatis ATCC 43325</name>
    <dbReference type="NCBI Taxonomy" id="667128"/>
    <lineage>
        <taxon>Bacteria</taxon>
        <taxon>Pseudomonadati</taxon>
        <taxon>Pseudomonadota</taxon>
        <taxon>Gammaproteobacteria</taxon>
        <taxon>Pasteurellales</taxon>
        <taxon>Pasteurellaceae</taxon>
        <taxon>Pasteurella</taxon>
    </lineage>
</organism>
<protein>
    <submittedName>
        <fullName evidence="2">Uncharacterized protein</fullName>
    </submittedName>
</protein>
<proteinExistence type="predicted"/>